<organism evidence="1 2">
    <name type="scientific">Popillia japonica</name>
    <name type="common">Japanese beetle</name>
    <dbReference type="NCBI Taxonomy" id="7064"/>
    <lineage>
        <taxon>Eukaryota</taxon>
        <taxon>Metazoa</taxon>
        <taxon>Ecdysozoa</taxon>
        <taxon>Arthropoda</taxon>
        <taxon>Hexapoda</taxon>
        <taxon>Insecta</taxon>
        <taxon>Pterygota</taxon>
        <taxon>Neoptera</taxon>
        <taxon>Endopterygota</taxon>
        <taxon>Coleoptera</taxon>
        <taxon>Polyphaga</taxon>
        <taxon>Scarabaeiformia</taxon>
        <taxon>Scarabaeidae</taxon>
        <taxon>Rutelinae</taxon>
        <taxon>Popillia</taxon>
    </lineage>
</organism>
<name>A0AAW1I843_POPJA</name>
<sequence>MYRQVNIIDADRDCQRIVWREQPQDEFKYYRLNTVTYGTAPASFLERWCFPLRKWHSNEKEILGSGSIDSKDEYVLSDKGSIKTKLVVNAEFYLQSRKCSIHGV</sequence>
<keyword evidence="2" id="KW-1185">Reference proteome</keyword>
<dbReference type="AlphaFoldDB" id="A0AAW1I843"/>
<reference evidence="1 2" key="1">
    <citation type="journal article" date="2024" name="BMC Genomics">
        <title>De novo assembly and annotation of Popillia japonica's genome with initial clues to its potential as an invasive pest.</title>
        <authorList>
            <person name="Cucini C."/>
            <person name="Boschi S."/>
            <person name="Funari R."/>
            <person name="Cardaioli E."/>
            <person name="Iannotti N."/>
            <person name="Marturano G."/>
            <person name="Paoli F."/>
            <person name="Bruttini M."/>
            <person name="Carapelli A."/>
            <person name="Frati F."/>
            <person name="Nardi F."/>
        </authorList>
    </citation>
    <scope>NUCLEOTIDE SEQUENCE [LARGE SCALE GENOMIC DNA]</scope>
    <source>
        <strain evidence="1">DMR45628</strain>
    </source>
</reference>
<evidence type="ECO:0000313" key="2">
    <source>
        <dbReference type="Proteomes" id="UP001458880"/>
    </source>
</evidence>
<dbReference type="EMBL" id="JASPKY010000796">
    <property type="protein sequence ID" value="KAK9685200.1"/>
    <property type="molecule type" value="Genomic_DNA"/>
</dbReference>
<proteinExistence type="predicted"/>
<dbReference type="Proteomes" id="UP001458880">
    <property type="component" value="Unassembled WGS sequence"/>
</dbReference>
<comment type="caution">
    <text evidence="1">The sequence shown here is derived from an EMBL/GenBank/DDBJ whole genome shotgun (WGS) entry which is preliminary data.</text>
</comment>
<evidence type="ECO:0000313" key="1">
    <source>
        <dbReference type="EMBL" id="KAK9685200.1"/>
    </source>
</evidence>
<gene>
    <name evidence="1" type="ORF">QE152_g38226</name>
</gene>
<accession>A0AAW1I843</accession>
<protein>
    <submittedName>
        <fullName evidence="1">Uncharacterized protein</fullName>
    </submittedName>
</protein>